<evidence type="ECO:0000259" key="1">
    <source>
        <dbReference type="PROSITE" id="PS51186"/>
    </source>
</evidence>
<dbReference type="PANTHER" id="PTHR47237:SF2">
    <property type="entry name" value="BLL4206 PROTEIN"/>
    <property type="match status" value="1"/>
</dbReference>
<dbReference type="InterPro" id="IPR016181">
    <property type="entry name" value="Acyl_CoA_acyltransferase"/>
</dbReference>
<proteinExistence type="predicted"/>
<evidence type="ECO:0000313" key="2">
    <source>
        <dbReference type="EMBL" id="MCJ2182939.1"/>
    </source>
</evidence>
<dbReference type="InterPro" id="IPR000182">
    <property type="entry name" value="GNAT_dom"/>
</dbReference>
<gene>
    <name evidence="2" type="ORF">MTR62_09575</name>
</gene>
<keyword evidence="2" id="KW-0808">Transferase</keyword>
<name>A0ABT0BDR5_9SPHN</name>
<keyword evidence="2" id="KW-0012">Acyltransferase</keyword>
<dbReference type="Gene3D" id="3.40.630.90">
    <property type="match status" value="1"/>
</dbReference>
<dbReference type="CDD" id="cd04301">
    <property type="entry name" value="NAT_SF"/>
    <property type="match status" value="1"/>
</dbReference>
<keyword evidence="3" id="KW-1185">Reference proteome</keyword>
<dbReference type="Proteomes" id="UP001162881">
    <property type="component" value="Unassembled WGS sequence"/>
</dbReference>
<accession>A0ABT0BDR5</accession>
<feature type="domain" description="N-acetyltransferase" evidence="1">
    <location>
        <begin position="10"/>
        <end position="145"/>
    </location>
</feature>
<sequence length="284" mass="30109">METSSKSQPVSVQPLDHALLGQALGLSQALHWPYRLEDWAFALELGHGLAVVRDGQLCGTALWWPYGDDVAAIGMIIVAEQAQRQGIGAALMGELLRQTAGRCRVLNSTEEGYALYARLGFVPYGAVHQHQAVLGPAPEPAKDWRIRDPQAADWPILRALDRDASAMERDNLVGALAAVGAFQVIERAGAVCGYGCRRAWGRGWVIGPVVAPDAEAAQALIAALAQGLEGAFVRIDVPRASGLSPWLEAIGLPQVGAVTAMSLGPPPESRGEARLFALSNQSLG</sequence>
<dbReference type="RefSeq" id="WP_244019783.1">
    <property type="nucleotide sequence ID" value="NZ_JALHLF010000030.1"/>
</dbReference>
<dbReference type="EMBL" id="JALHLF010000030">
    <property type="protein sequence ID" value="MCJ2182939.1"/>
    <property type="molecule type" value="Genomic_DNA"/>
</dbReference>
<reference evidence="2" key="1">
    <citation type="submission" date="2022-03" db="EMBL/GenBank/DDBJ databases">
        <title>Identification of a novel bacterium isolated from mangrove sediments.</title>
        <authorList>
            <person name="Pan X."/>
        </authorList>
    </citation>
    <scope>NUCLEOTIDE SEQUENCE</scope>
    <source>
        <strain evidence="2">B1949</strain>
    </source>
</reference>
<dbReference type="Pfam" id="PF18014">
    <property type="entry name" value="Acetyltransf_18"/>
    <property type="match status" value="1"/>
</dbReference>
<dbReference type="SUPFAM" id="SSF55729">
    <property type="entry name" value="Acyl-CoA N-acyltransferases (Nat)"/>
    <property type="match status" value="1"/>
</dbReference>
<dbReference type="Gene3D" id="3.40.630.30">
    <property type="match status" value="1"/>
</dbReference>
<dbReference type="Pfam" id="PF00583">
    <property type="entry name" value="Acetyltransf_1"/>
    <property type="match status" value="1"/>
</dbReference>
<protein>
    <submittedName>
        <fullName evidence="2">GNAT family N-acetyltransferase</fullName>
        <ecNumber evidence="2">2.3.1.-</ecNumber>
    </submittedName>
</protein>
<evidence type="ECO:0000313" key="3">
    <source>
        <dbReference type="Proteomes" id="UP001162881"/>
    </source>
</evidence>
<dbReference type="GO" id="GO:0016746">
    <property type="term" value="F:acyltransferase activity"/>
    <property type="evidence" value="ECO:0007669"/>
    <property type="project" value="UniProtKB-KW"/>
</dbReference>
<dbReference type="EC" id="2.3.1.-" evidence="2"/>
<dbReference type="InterPro" id="IPR041496">
    <property type="entry name" value="YitH/HolE_GNAT"/>
</dbReference>
<dbReference type="InterPro" id="IPR052729">
    <property type="entry name" value="Acyl/Acetyltrans_Enzymes"/>
</dbReference>
<dbReference type="PROSITE" id="PS51186">
    <property type="entry name" value="GNAT"/>
    <property type="match status" value="1"/>
</dbReference>
<dbReference type="PANTHER" id="PTHR47237">
    <property type="entry name" value="SLL0310 PROTEIN"/>
    <property type="match status" value="1"/>
</dbReference>
<organism evidence="2 3">
    <name type="scientific">Novosphingobium organovorum</name>
    <dbReference type="NCBI Taxonomy" id="2930092"/>
    <lineage>
        <taxon>Bacteria</taxon>
        <taxon>Pseudomonadati</taxon>
        <taxon>Pseudomonadota</taxon>
        <taxon>Alphaproteobacteria</taxon>
        <taxon>Sphingomonadales</taxon>
        <taxon>Sphingomonadaceae</taxon>
        <taxon>Novosphingobium</taxon>
    </lineage>
</organism>
<comment type="caution">
    <text evidence="2">The sequence shown here is derived from an EMBL/GenBank/DDBJ whole genome shotgun (WGS) entry which is preliminary data.</text>
</comment>